<accession>I4DM88</accession>
<dbReference type="SUPFAM" id="SSF53187">
    <property type="entry name" value="Zn-dependent exopeptidases"/>
    <property type="match status" value="1"/>
</dbReference>
<evidence type="ECO:0000313" key="1">
    <source>
        <dbReference type="EMBL" id="BAM19028.1"/>
    </source>
</evidence>
<dbReference type="InterPro" id="IPR002933">
    <property type="entry name" value="Peptidase_M20"/>
</dbReference>
<dbReference type="InterPro" id="IPR052083">
    <property type="entry name" value="Aminoacylase-1_M20A"/>
</dbReference>
<dbReference type="GeneID" id="106101996"/>
<dbReference type="PANTHER" id="PTHR45892:SF1">
    <property type="entry name" value="AMINOACYLASE-1"/>
    <property type="match status" value="1"/>
</dbReference>
<dbReference type="Gene3D" id="1.10.150.900">
    <property type="match status" value="1"/>
</dbReference>
<name>I4DM88_PAPPL</name>
<reference evidence="1" key="1">
    <citation type="journal article" date="2012" name="BMC Biol.">
        <title>Comprehensive microarray-based analysis for stage-specific larval camouflage pattern-associated genes in the swallowtail butterfly, Papilio xuthus.</title>
        <authorList>
            <person name="Futahashi R."/>
            <person name="Shirataki H."/>
            <person name="Narita T."/>
            <person name="Mita K."/>
            <person name="Fujiwara H."/>
        </authorList>
    </citation>
    <scope>NUCLEOTIDE SEQUENCE</scope>
    <source>
        <tissue evidence="1">Epidermis</tissue>
    </source>
</reference>
<dbReference type="GO" id="GO:0004046">
    <property type="term" value="F:aminoacylase activity"/>
    <property type="evidence" value="ECO:0007669"/>
    <property type="project" value="TreeGrafter"/>
</dbReference>
<dbReference type="PIRSF" id="PIRSF036696">
    <property type="entry name" value="ACY-1"/>
    <property type="match status" value="1"/>
</dbReference>
<dbReference type="Gene3D" id="3.40.630.10">
    <property type="entry name" value="Zn peptidases"/>
    <property type="match status" value="1"/>
</dbReference>
<protein>
    <submittedName>
        <fullName evidence="1">Aminoacylase</fullName>
    </submittedName>
</protein>
<dbReference type="OrthoDB" id="3064516at2759"/>
<dbReference type="AlphaFoldDB" id="I4DM88"/>
<dbReference type="Pfam" id="PF01546">
    <property type="entry name" value="Peptidase_M20"/>
    <property type="match status" value="1"/>
</dbReference>
<dbReference type="RefSeq" id="NP_001298687.1">
    <property type="nucleotide sequence ID" value="NM_001311758.1"/>
</dbReference>
<dbReference type="PANTHER" id="PTHR45892">
    <property type="entry name" value="AMINOACYLASE-1"/>
    <property type="match status" value="1"/>
</dbReference>
<dbReference type="EMBL" id="AK402406">
    <property type="protein sequence ID" value="BAM19028.1"/>
    <property type="molecule type" value="mRNA"/>
</dbReference>
<sequence length="305" mass="34154">MKSIAIQYYEAMNRIQQNTTLLRDVYMIITPDKISGSLNGIALFAKTEEFKAINVGVALDVGIPTPTSEIQIVNQDKTQCIIQLDCYGEPIQSAFLPDVKTTAADPCGRFFVGFTQFREEQYRLSLESEDSSEYTAANLIGVKGVTPYRIVPSHFRYFYVAYLAHNTSIADFNRTVRGWVPEGENVKISVYYEATRSATTKADNTNPYWVAIEEAFKELNITVRPSTIPTTTDAKFIVEASIPTFGISPQRFTVPLIGGVNERLSITVFNEGIRIYQKIIPHLANLPKDKIAEDPGTYLIQPTII</sequence>
<organism evidence="1">
    <name type="scientific">Papilio polytes</name>
    <name type="common">Common mormon</name>
    <name type="synonym">Swallowtail butterfly</name>
    <dbReference type="NCBI Taxonomy" id="76194"/>
    <lineage>
        <taxon>Eukaryota</taxon>
        <taxon>Metazoa</taxon>
        <taxon>Ecdysozoa</taxon>
        <taxon>Arthropoda</taxon>
        <taxon>Hexapoda</taxon>
        <taxon>Insecta</taxon>
        <taxon>Pterygota</taxon>
        <taxon>Neoptera</taxon>
        <taxon>Endopterygota</taxon>
        <taxon>Lepidoptera</taxon>
        <taxon>Glossata</taxon>
        <taxon>Ditrysia</taxon>
        <taxon>Papilionoidea</taxon>
        <taxon>Papilionidae</taxon>
        <taxon>Papilioninae</taxon>
        <taxon>Papilio</taxon>
    </lineage>
</organism>
<proteinExistence type="evidence at transcript level"/>